<feature type="signal peptide" evidence="2">
    <location>
        <begin position="1"/>
        <end position="24"/>
    </location>
</feature>
<gene>
    <name evidence="3" type="ORF">HMPREF9473_03279</name>
</gene>
<dbReference type="InterPro" id="IPR018337">
    <property type="entry name" value="Cell_wall/Cho-bd_repeat"/>
</dbReference>
<protein>
    <submittedName>
        <fullName evidence="3">Uncharacterized protein</fullName>
    </submittedName>
</protein>
<sequence length="318" mass="34732">MQKWKRVLIAVGILTAVSAIPAYAAGWQWMDTNGDGVSECYYLGDDGKALTNTTTPDNYTVNEQGAWVVDGVVQTQKQEQALTVKNTSSKLDPCSMKTSQVDNFQYWLYTPRNATENMPMIVLLMAGDGFQQAKNEKYFTAIRNGGAGGTNAYILAPYLPDNLNSGKGGMWPVIEPSVMEMIDAVAAENKIDRNKISIMGVSRNADGAVQLAAKYPGTFSGMSLIVPFHYRCPIAKWDDSWGEPLKTVPTWIFVEDEGEAIGKAESARKAITDAGGQAWVEVQTGKDHSQATKSVCADINSGKFNVFDWMISLTKPQS</sequence>
<dbReference type="HOGENOM" id="CLU_873679_0_0_9"/>
<dbReference type="SUPFAM" id="SSF69360">
    <property type="entry name" value="Cell wall binding repeat"/>
    <property type="match status" value="1"/>
</dbReference>
<dbReference type="SUPFAM" id="SSF53474">
    <property type="entry name" value="alpha/beta-Hydrolases"/>
    <property type="match status" value="1"/>
</dbReference>
<evidence type="ECO:0000313" key="4">
    <source>
        <dbReference type="Proteomes" id="UP000005384"/>
    </source>
</evidence>
<evidence type="ECO:0000313" key="3">
    <source>
        <dbReference type="EMBL" id="EHI58733.1"/>
    </source>
</evidence>
<name>G5IIF1_9FIRM</name>
<dbReference type="PATRIC" id="fig|742737.3.peg.3257"/>
<organism evidence="3 4">
    <name type="scientific">Hungatella hathewayi WAL-18680</name>
    <dbReference type="NCBI Taxonomy" id="742737"/>
    <lineage>
        <taxon>Bacteria</taxon>
        <taxon>Bacillati</taxon>
        <taxon>Bacillota</taxon>
        <taxon>Clostridia</taxon>
        <taxon>Lachnospirales</taxon>
        <taxon>Lachnospiraceae</taxon>
        <taxon>Hungatella</taxon>
    </lineage>
</organism>
<proteinExistence type="predicted"/>
<feature type="chain" id="PRO_5003478653" evidence="2">
    <location>
        <begin position="25"/>
        <end position="318"/>
    </location>
</feature>
<accession>G5IIF1</accession>
<keyword evidence="4" id="KW-1185">Reference proteome</keyword>
<reference evidence="3 4" key="1">
    <citation type="submission" date="2011-08" db="EMBL/GenBank/DDBJ databases">
        <title>The Genome Sequence of Clostridium hathewayi WAL-18680.</title>
        <authorList>
            <consortium name="The Broad Institute Genome Sequencing Platform"/>
            <person name="Earl A."/>
            <person name="Ward D."/>
            <person name="Feldgarden M."/>
            <person name="Gevers D."/>
            <person name="Finegold S.M."/>
            <person name="Summanen P.H."/>
            <person name="Molitoris D.R."/>
            <person name="Song M."/>
            <person name="Daigneault M."/>
            <person name="Allen-Vercoe E."/>
            <person name="Young S.K."/>
            <person name="Zeng Q."/>
            <person name="Gargeya S."/>
            <person name="Fitzgerald M."/>
            <person name="Haas B."/>
            <person name="Abouelleil A."/>
            <person name="Alvarado L."/>
            <person name="Arachchi H.M."/>
            <person name="Berlin A."/>
            <person name="Brown A."/>
            <person name="Chapman S.B."/>
            <person name="Chen Z."/>
            <person name="Dunbar C."/>
            <person name="Freedman E."/>
            <person name="Gearin G."/>
            <person name="Gellesch M."/>
            <person name="Goldberg J."/>
            <person name="Griggs A."/>
            <person name="Gujja S."/>
            <person name="Heiman D."/>
            <person name="Howarth C."/>
            <person name="Larson L."/>
            <person name="Lui A."/>
            <person name="MacDonald P.J.P."/>
            <person name="Montmayeur A."/>
            <person name="Murphy C."/>
            <person name="Neiman D."/>
            <person name="Pearson M."/>
            <person name="Priest M."/>
            <person name="Roberts A."/>
            <person name="Saif S."/>
            <person name="Shea T."/>
            <person name="Shenoy N."/>
            <person name="Sisk P."/>
            <person name="Stolte C."/>
            <person name="Sykes S."/>
            <person name="Wortman J."/>
            <person name="Nusbaum C."/>
            <person name="Birren B."/>
        </authorList>
    </citation>
    <scope>NUCLEOTIDE SEQUENCE [LARGE SCALE GENOMIC DNA]</scope>
    <source>
        <strain evidence="3 4">WAL-18680</strain>
    </source>
</reference>
<dbReference type="EMBL" id="ADLN01000091">
    <property type="protein sequence ID" value="EHI58733.1"/>
    <property type="molecule type" value="Genomic_DNA"/>
</dbReference>
<dbReference type="AlphaFoldDB" id="G5IIF1"/>
<keyword evidence="2" id="KW-0732">Signal</keyword>
<dbReference type="Gene3D" id="2.10.270.10">
    <property type="entry name" value="Cholin Binding"/>
    <property type="match status" value="1"/>
</dbReference>
<keyword evidence="1" id="KW-0677">Repeat</keyword>
<dbReference type="OrthoDB" id="5344211at2"/>
<dbReference type="InterPro" id="IPR029058">
    <property type="entry name" value="AB_hydrolase_fold"/>
</dbReference>
<dbReference type="Gene3D" id="3.40.50.1820">
    <property type="entry name" value="alpha/beta hydrolase"/>
    <property type="match status" value="1"/>
</dbReference>
<dbReference type="Proteomes" id="UP000005384">
    <property type="component" value="Unassembled WGS sequence"/>
</dbReference>
<evidence type="ECO:0000256" key="1">
    <source>
        <dbReference type="ARBA" id="ARBA00022737"/>
    </source>
</evidence>
<dbReference type="Pfam" id="PF19085">
    <property type="entry name" value="Choline_bind_2"/>
    <property type="match status" value="1"/>
</dbReference>
<dbReference type="RefSeq" id="WP_006781258.1">
    <property type="nucleotide sequence ID" value="NZ_CP040506.1"/>
</dbReference>
<evidence type="ECO:0000256" key="2">
    <source>
        <dbReference type="SAM" id="SignalP"/>
    </source>
</evidence>
<comment type="caution">
    <text evidence="3">The sequence shown here is derived from an EMBL/GenBank/DDBJ whole genome shotgun (WGS) entry which is preliminary data.</text>
</comment>